<feature type="domain" description="Polypeptide-transport-associated ShlB-type" evidence="5">
    <location>
        <begin position="94"/>
        <end position="167"/>
    </location>
</feature>
<dbReference type="Pfam" id="PF03865">
    <property type="entry name" value="ShlB"/>
    <property type="match status" value="1"/>
</dbReference>
<dbReference type="GO" id="GO:0098046">
    <property type="term" value="C:type V protein secretion system complex"/>
    <property type="evidence" value="ECO:0007669"/>
    <property type="project" value="TreeGrafter"/>
</dbReference>
<feature type="domain" description="Haemolysin activator HlyB C-terminal" evidence="4">
    <location>
        <begin position="230"/>
        <end position="474"/>
    </location>
</feature>
<dbReference type="PANTHER" id="PTHR34597:SF1">
    <property type="entry name" value="HEME_HEMOPEXIN TRANSPORTER PROTEIN HUXB"/>
    <property type="match status" value="1"/>
</dbReference>
<protein>
    <recommendedName>
        <fullName evidence="8">POTRA domain-containing protein</fullName>
    </recommendedName>
</protein>
<dbReference type="STRING" id="1353528.DT23_18455"/>
<dbReference type="PANTHER" id="PTHR34597">
    <property type="entry name" value="SLR1661 PROTEIN"/>
    <property type="match status" value="1"/>
</dbReference>
<dbReference type="Proteomes" id="UP000027471">
    <property type="component" value="Unassembled WGS sequence"/>
</dbReference>
<name>A0A074JA58_9RHOB</name>
<evidence type="ECO:0000256" key="2">
    <source>
        <dbReference type="ARBA" id="ARBA00022692"/>
    </source>
</evidence>
<proteinExistence type="predicted"/>
<dbReference type="InterPro" id="IPR013686">
    <property type="entry name" value="Polypept-transport_assoc_ShlB"/>
</dbReference>
<accession>A0A074JA58</accession>
<feature type="non-terminal residue" evidence="6">
    <location>
        <position position="484"/>
    </location>
</feature>
<dbReference type="eggNOG" id="COG2831">
    <property type="taxonomic scope" value="Bacteria"/>
</dbReference>
<dbReference type="Gene3D" id="2.40.160.50">
    <property type="entry name" value="membrane protein fhac: a member of the omp85/tpsb transporter family"/>
    <property type="match status" value="1"/>
</dbReference>
<comment type="caution">
    <text evidence="6">The sequence shown here is derived from an EMBL/GenBank/DDBJ whole genome shotgun (WGS) entry which is preliminary data.</text>
</comment>
<keyword evidence="7" id="KW-1185">Reference proteome</keyword>
<evidence type="ECO:0000313" key="6">
    <source>
        <dbReference type="EMBL" id="KEO53434.1"/>
    </source>
</evidence>
<dbReference type="InterPro" id="IPR005565">
    <property type="entry name" value="Hemolysn_activator_HlyB_C"/>
</dbReference>
<dbReference type="GO" id="GO:0046819">
    <property type="term" value="P:protein secretion by the type V secretion system"/>
    <property type="evidence" value="ECO:0007669"/>
    <property type="project" value="TreeGrafter"/>
</dbReference>
<dbReference type="AlphaFoldDB" id="A0A074JA58"/>
<evidence type="ECO:0000313" key="7">
    <source>
        <dbReference type="Proteomes" id="UP000027471"/>
    </source>
</evidence>
<keyword evidence="3" id="KW-0998">Cell outer membrane</keyword>
<sequence length="484" mass="50556">MMHRDSAARANKKEDLPMRQQTLPIAVRGAERAMTLALGFGLLLSSGAQAQSLPSPGAVLQQTRPAQAQPTAPGAVLTLPAPSRQKSGSTLLIPVSKLVIEGNSWLAAPELHKLVAPAEGHKLTLDVLNDYVARITEAYHAAGYPVAYAYLPAQKVRNGVIHIAVVEPHYDQVTVSGESRFKASQARATVGVKPGDPVASKPLERGLLLLQETPGVQVQGILLPGAQPQTSTLDLKRADLPLVTGSVGLSNDGNQYTGKLLGNFNVTANNPFGRGSSLSANGLLSQSGGLKAGGFSALSPDLGNGLRAGVYGSVTSYVLGQDFAALDQHGKASQAGVNLSYPLLLETGRRLDLRFDLLKNWMSQDTRSTATQDDQQVTLARLGLSGAIRDAKGNVTSGRIALSQGRLTLGPDTARVADAAGPNAAGDFSLLRFRLTRDQHLGQGFRLRADLSGQLASKNLDSSQKFYLGGPDGVMSASAGAGGG</sequence>
<gene>
    <name evidence="6" type="ORF">DT23_18455</name>
</gene>
<evidence type="ECO:0000256" key="3">
    <source>
        <dbReference type="ARBA" id="ARBA00023237"/>
    </source>
</evidence>
<reference evidence="6 7" key="1">
    <citation type="journal article" date="2015" name="Antonie Van Leeuwenhoek">
        <title>Thioclava indica sp. nov., isolated from surface seawater of the Indian Ocean.</title>
        <authorList>
            <person name="Liu Y."/>
            <person name="Lai Q."/>
            <person name="Du J."/>
            <person name="Xu H."/>
            <person name="Jiang L."/>
            <person name="Shao Z."/>
        </authorList>
    </citation>
    <scope>NUCLEOTIDE SEQUENCE [LARGE SCALE GENOMIC DNA]</scope>
    <source>
        <strain evidence="6 7">DT23-4</strain>
    </source>
</reference>
<keyword evidence="1" id="KW-0472">Membrane</keyword>
<evidence type="ECO:0000256" key="1">
    <source>
        <dbReference type="ARBA" id="ARBA00022452"/>
    </source>
</evidence>
<evidence type="ECO:0000259" key="5">
    <source>
        <dbReference type="Pfam" id="PF08479"/>
    </source>
</evidence>
<dbReference type="EMBL" id="AUNB01000066">
    <property type="protein sequence ID" value="KEO53434.1"/>
    <property type="molecule type" value="Genomic_DNA"/>
</dbReference>
<dbReference type="Pfam" id="PF08479">
    <property type="entry name" value="POTRA_2"/>
    <property type="match status" value="1"/>
</dbReference>
<keyword evidence="2" id="KW-0812">Transmembrane</keyword>
<dbReference type="Gene3D" id="3.10.20.310">
    <property type="entry name" value="membrane protein fhac"/>
    <property type="match status" value="1"/>
</dbReference>
<keyword evidence="1" id="KW-1134">Transmembrane beta strand</keyword>
<dbReference type="InterPro" id="IPR051544">
    <property type="entry name" value="TPS_OM_transporter"/>
</dbReference>
<dbReference type="GO" id="GO:0008320">
    <property type="term" value="F:protein transmembrane transporter activity"/>
    <property type="evidence" value="ECO:0007669"/>
    <property type="project" value="TreeGrafter"/>
</dbReference>
<evidence type="ECO:0000259" key="4">
    <source>
        <dbReference type="Pfam" id="PF03865"/>
    </source>
</evidence>
<evidence type="ECO:0008006" key="8">
    <source>
        <dbReference type="Google" id="ProtNLM"/>
    </source>
</evidence>
<organism evidence="6 7">
    <name type="scientific">Thioclava indica</name>
    <dbReference type="NCBI Taxonomy" id="1353528"/>
    <lineage>
        <taxon>Bacteria</taxon>
        <taxon>Pseudomonadati</taxon>
        <taxon>Pseudomonadota</taxon>
        <taxon>Alphaproteobacteria</taxon>
        <taxon>Rhodobacterales</taxon>
        <taxon>Paracoccaceae</taxon>
        <taxon>Thioclava</taxon>
    </lineage>
</organism>